<accession>V9G1J5</accession>
<dbReference type="HOGENOM" id="CLU_2228485_0_0_1"/>
<proteinExistence type="predicted"/>
<evidence type="ECO:0000313" key="2">
    <source>
        <dbReference type="EMBL" id="ETI56888.1"/>
    </source>
</evidence>
<evidence type="ECO:0000256" key="1">
    <source>
        <dbReference type="SAM" id="MobiDB-lite"/>
    </source>
</evidence>
<feature type="region of interest" description="Disordered" evidence="1">
    <location>
        <begin position="1"/>
        <end position="69"/>
    </location>
</feature>
<sequence>MIHPHAGSEISYVELRKPGGSTCRNMKPGGSWGGPARTSSEDALAGRSSPINGRVRSAPPEYSPPVSCRGPFALPRHDYVGDIDVDMVDMSSEHKEGPAEKKEDVP</sequence>
<dbReference type="Proteomes" id="UP000018721">
    <property type="component" value="Unassembled WGS sequence"/>
</dbReference>
<organism evidence="2 3">
    <name type="scientific">Phytophthora nicotianae P1569</name>
    <dbReference type="NCBI Taxonomy" id="1317065"/>
    <lineage>
        <taxon>Eukaryota</taxon>
        <taxon>Sar</taxon>
        <taxon>Stramenopiles</taxon>
        <taxon>Oomycota</taxon>
        <taxon>Peronosporomycetes</taxon>
        <taxon>Peronosporales</taxon>
        <taxon>Peronosporaceae</taxon>
        <taxon>Phytophthora</taxon>
    </lineage>
</organism>
<reference evidence="2 3" key="1">
    <citation type="submission" date="2013-11" db="EMBL/GenBank/DDBJ databases">
        <title>The Genome Sequence of Phytophthora parasitica P1569.</title>
        <authorList>
            <consortium name="The Broad Institute Genomics Platform"/>
            <person name="Russ C."/>
            <person name="Tyler B."/>
            <person name="Panabieres F."/>
            <person name="Shan W."/>
            <person name="Tripathy S."/>
            <person name="Grunwald N."/>
            <person name="Machado M."/>
            <person name="Johnson C.S."/>
            <person name="Arredondo F."/>
            <person name="Hong C."/>
            <person name="Coffey M."/>
            <person name="Young S.K."/>
            <person name="Zeng Q."/>
            <person name="Gargeya S."/>
            <person name="Fitzgerald M."/>
            <person name="Abouelleil A."/>
            <person name="Alvarado L."/>
            <person name="Chapman S.B."/>
            <person name="Gainer-Dewar J."/>
            <person name="Goldberg J."/>
            <person name="Griggs A."/>
            <person name="Gujja S."/>
            <person name="Hansen M."/>
            <person name="Howarth C."/>
            <person name="Imamovic A."/>
            <person name="Ireland A."/>
            <person name="Larimer J."/>
            <person name="McCowan C."/>
            <person name="Murphy C."/>
            <person name="Pearson M."/>
            <person name="Poon T.W."/>
            <person name="Priest M."/>
            <person name="Roberts A."/>
            <person name="Saif S."/>
            <person name="Shea T."/>
            <person name="Sykes S."/>
            <person name="Wortman J."/>
            <person name="Nusbaum C."/>
            <person name="Birren B."/>
        </authorList>
    </citation>
    <scope>NUCLEOTIDE SEQUENCE [LARGE SCALE GENOMIC DNA]</scope>
    <source>
        <strain evidence="2 3">P1569</strain>
    </source>
</reference>
<comment type="caution">
    <text evidence="2">The sequence shown here is derived from an EMBL/GenBank/DDBJ whole genome shotgun (WGS) entry which is preliminary data.</text>
</comment>
<name>V9G1J5_PHYNI</name>
<keyword evidence="3" id="KW-1185">Reference proteome</keyword>
<dbReference type="AlphaFoldDB" id="V9G1J5"/>
<protein>
    <submittedName>
        <fullName evidence="2">Uncharacterized protein</fullName>
    </submittedName>
</protein>
<dbReference type="EMBL" id="ANIZ01000127">
    <property type="protein sequence ID" value="ETI56888.1"/>
    <property type="molecule type" value="Genomic_DNA"/>
</dbReference>
<evidence type="ECO:0000313" key="3">
    <source>
        <dbReference type="Proteomes" id="UP000018721"/>
    </source>
</evidence>
<gene>
    <name evidence="2" type="ORF">F443_00715</name>
</gene>